<dbReference type="AlphaFoldDB" id="A0A7I8JGW6"/>
<organism evidence="1">
    <name type="scientific">Spirodela intermedia</name>
    <name type="common">Intermediate duckweed</name>
    <dbReference type="NCBI Taxonomy" id="51605"/>
    <lineage>
        <taxon>Eukaryota</taxon>
        <taxon>Viridiplantae</taxon>
        <taxon>Streptophyta</taxon>
        <taxon>Embryophyta</taxon>
        <taxon>Tracheophyta</taxon>
        <taxon>Spermatophyta</taxon>
        <taxon>Magnoliopsida</taxon>
        <taxon>Liliopsida</taxon>
        <taxon>Araceae</taxon>
        <taxon>Lemnoideae</taxon>
        <taxon>Spirodela</taxon>
    </lineage>
</organism>
<dbReference type="EMBL" id="LR743599">
    <property type="protein sequence ID" value="CAA2630145.1"/>
    <property type="molecule type" value="Genomic_DNA"/>
</dbReference>
<dbReference type="Proteomes" id="UP000663760">
    <property type="component" value="Chromosome 12"/>
</dbReference>
<name>A0A7I8JGW6_SPIIN</name>
<protein>
    <submittedName>
        <fullName evidence="1">Uncharacterized protein</fullName>
    </submittedName>
</protein>
<accession>A0A7I8JGW6</accession>
<evidence type="ECO:0000313" key="1">
    <source>
        <dbReference type="EMBL" id="CAA2630145.1"/>
    </source>
</evidence>
<dbReference type="EMBL" id="LR746275">
    <property type="protein sequence ID" value="CAA7406339.1"/>
    <property type="molecule type" value="Genomic_DNA"/>
</dbReference>
<reference evidence="1" key="1">
    <citation type="submission" date="2019-12" db="EMBL/GenBank/DDBJ databases">
        <authorList>
            <person name="Scholz U."/>
            <person name="Mascher M."/>
            <person name="Fiebig A."/>
        </authorList>
    </citation>
    <scope>NUCLEOTIDE SEQUENCE</scope>
</reference>
<evidence type="ECO:0000313" key="3">
    <source>
        <dbReference type="Proteomes" id="UP000663760"/>
    </source>
</evidence>
<proteinExistence type="predicted"/>
<keyword evidence="3" id="KW-1185">Reference proteome</keyword>
<dbReference type="OrthoDB" id="10588636at2759"/>
<sequence length="100" mass="10605">MARCARGATPDATPAFPATVLATCVPWPVTSKGSLLLHTGDLLKSHLPRHLLGGGGMLASSKEAWKGLMPESMTPTIIPAPILVAFHGPFTLFNPRKYDV</sequence>
<evidence type="ECO:0000313" key="2">
    <source>
        <dbReference type="EMBL" id="CAA7406339.1"/>
    </source>
</evidence>
<gene>
    <name evidence="1" type="ORF">SI7747_12015783</name>
    <name evidence="2" type="ORF">SI8410_12017017</name>
</gene>